<organism evidence="2 3">
    <name type="scientific">Crenothrix polyspora</name>
    <dbReference type="NCBI Taxonomy" id="360316"/>
    <lineage>
        <taxon>Bacteria</taxon>
        <taxon>Pseudomonadati</taxon>
        <taxon>Pseudomonadota</taxon>
        <taxon>Gammaproteobacteria</taxon>
        <taxon>Methylococcales</taxon>
        <taxon>Crenotrichaceae</taxon>
        <taxon>Crenothrix</taxon>
    </lineage>
</organism>
<dbReference type="PANTHER" id="PTHR43685:SF11">
    <property type="entry name" value="GLYCOSYLTRANSFERASE TAGX-RELATED"/>
    <property type="match status" value="1"/>
</dbReference>
<evidence type="ECO:0000313" key="2">
    <source>
        <dbReference type="EMBL" id="SJM96175.1"/>
    </source>
</evidence>
<keyword evidence="3" id="KW-1185">Reference proteome</keyword>
<dbReference type="SUPFAM" id="SSF53448">
    <property type="entry name" value="Nucleotide-diphospho-sugar transferases"/>
    <property type="match status" value="1"/>
</dbReference>
<evidence type="ECO:0000313" key="3">
    <source>
        <dbReference type="Proteomes" id="UP000195442"/>
    </source>
</evidence>
<dbReference type="CDD" id="cd00761">
    <property type="entry name" value="Glyco_tranf_GTA_type"/>
    <property type="match status" value="1"/>
</dbReference>
<dbReference type="OrthoDB" id="9801954at2"/>
<dbReference type="GO" id="GO:0016740">
    <property type="term" value="F:transferase activity"/>
    <property type="evidence" value="ECO:0007669"/>
    <property type="project" value="UniProtKB-KW"/>
</dbReference>
<reference evidence="3" key="1">
    <citation type="submission" date="2017-02" db="EMBL/GenBank/DDBJ databases">
        <authorList>
            <person name="Daims H."/>
        </authorList>
    </citation>
    <scope>NUCLEOTIDE SEQUENCE [LARGE SCALE GENOMIC DNA]</scope>
</reference>
<dbReference type="EMBL" id="FUKJ01000458">
    <property type="protein sequence ID" value="SJM96175.1"/>
    <property type="molecule type" value="Genomic_DNA"/>
</dbReference>
<name>A0A1R4HIX1_9GAMM</name>
<dbReference type="RefSeq" id="WP_087148564.1">
    <property type="nucleotide sequence ID" value="NZ_FUKJ01000458.1"/>
</dbReference>
<feature type="domain" description="Glycosyltransferase 2-like" evidence="1">
    <location>
        <begin position="6"/>
        <end position="138"/>
    </location>
</feature>
<dbReference type="AlphaFoldDB" id="A0A1R4HIX1"/>
<proteinExistence type="predicted"/>
<dbReference type="InterPro" id="IPR029044">
    <property type="entry name" value="Nucleotide-diphossugar_trans"/>
</dbReference>
<dbReference type="InterPro" id="IPR050834">
    <property type="entry name" value="Glycosyltransf_2"/>
</dbReference>
<dbReference type="Gene3D" id="3.90.550.10">
    <property type="entry name" value="Spore Coat Polysaccharide Biosynthesis Protein SpsA, Chain A"/>
    <property type="match status" value="1"/>
</dbReference>
<dbReference type="PANTHER" id="PTHR43685">
    <property type="entry name" value="GLYCOSYLTRANSFERASE"/>
    <property type="match status" value="1"/>
</dbReference>
<gene>
    <name evidence="2" type="ORF">CRENPOLYSF2_900010</name>
</gene>
<dbReference type="Proteomes" id="UP000195442">
    <property type="component" value="Unassembled WGS sequence"/>
</dbReference>
<keyword evidence="2" id="KW-0808">Transferase</keyword>
<sequence>MQLKVSVIMPAYNCAKYIGHALDSIQLQSIPEWEVIVIDDGSTDETADIVDRLAVKDSRIRLLRQPASGKPSIARNTGLAVAVGEFVCFLDADDFYAPTKFASCLNAIEQYPDVGLVFHDVSYVDTFGKVLPDSYLERSDFKANAEKFLVHTESNSYCCGSDFYFFISTANNSTLLISSVFIRRKYCIRFSNELLVGEDLDLWLRLLSQSMQFMFVEDVLAYYRRHDNNLTAHQPPIERDRIILHEINYFRSRKIFSFHQRWVYRGFIAHLYSNGGFGLGLINKDWDGFKAFLNSLLWLPNWFASKGCIKALGKILRSKCFEAMPQ</sequence>
<dbReference type="InterPro" id="IPR001173">
    <property type="entry name" value="Glyco_trans_2-like"/>
</dbReference>
<evidence type="ECO:0000259" key="1">
    <source>
        <dbReference type="Pfam" id="PF00535"/>
    </source>
</evidence>
<accession>A0A1R4HIX1</accession>
<dbReference type="Pfam" id="PF00535">
    <property type="entry name" value="Glycos_transf_2"/>
    <property type="match status" value="1"/>
</dbReference>
<protein>
    <submittedName>
        <fullName evidence="2">Putative Glycosyl transferase family 2</fullName>
    </submittedName>
</protein>